<keyword evidence="3" id="KW-1185">Reference proteome</keyword>
<name>A0ABP5ILT7_9MICO</name>
<dbReference type="Pfam" id="PF00583">
    <property type="entry name" value="Acetyltransf_1"/>
    <property type="match status" value="1"/>
</dbReference>
<evidence type="ECO:0000313" key="3">
    <source>
        <dbReference type="Proteomes" id="UP001500984"/>
    </source>
</evidence>
<dbReference type="PANTHER" id="PTHR42791:SF1">
    <property type="entry name" value="N-ACETYLTRANSFERASE DOMAIN-CONTAINING PROTEIN"/>
    <property type="match status" value="1"/>
</dbReference>
<comment type="caution">
    <text evidence="2">The sequence shown here is derived from an EMBL/GenBank/DDBJ whole genome shotgun (WGS) entry which is preliminary data.</text>
</comment>
<dbReference type="PROSITE" id="PS51186">
    <property type="entry name" value="GNAT"/>
    <property type="match status" value="1"/>
</dbReference>
<organism evidence="2 3">
    <name type="scientific">Brevibacterium salitolerans</name>
    <dbReference type="NCBI Taxonomy" id="1403566"/>
    <lineage>
        <taxon>Bacteria</taxon>
        <taxon>Bacillati</taxon>
        <taxon>Actinomycetota</taxon>
        <taxon>Actinomycetes</taxon>
        <taxon>Micrococcales</taxon>
        <taxon>Brevibacteriaceae</taxon>
        <taxon>Brevibacterium</taxon>
    </lineage>
</organism>
<protein>
    <submittedName>
        <fullName evidence="2">GNAT family N-acetyltransferase</fullName>
    </submittedName>
</protein>
<dbReference type="InterPro" id="IPR000182">
    <property type="entry name" value="GNAT_dom"/>
</dbReference>
<feature type="domain" description="N-acetyltransferase" evidence="1">
    <location>
        <begin position="41"/>
        <end position="185"/>
    </location>
</feature>
<evidence type="ECO:0000313" key="2">
    <source>
        <dbReference type="EMBL" id="GAA2101109.1"/>
    </source>
</evidence>
<dbReference type="PANTHER" id="PTHR42791">
    <property type="entry name" value="GNAT FAMILY ACETYLTRANSFERASE"/>
    <property type="match status" value="1"/>
</dbReference>
<proteinExistence type="predicted"/>
<dbReference type="CDD" id="cd04301">
    <property type="entry name" value="NAT_SF"/>
    <property type="match status" value="1"/>
</dbReference>
<gene>
    <name evidence="2" type="ORF">GCM10009823_23790</name>
</gene>
<dbReference type="SUPFAM" id="SSF55729">
    <property type="entry name" value="Acyl-CoA N-acyltransferases (Nat)"/>
    <property type="match status" value="1"/>
</dbReference>
<sequence>MNITILLARRGDLDPAADTLAFAFEQYPWTRHVIPETGYTARLRQLQLLYLGYAHAHGLVAVTEDLAGVIAFLPPTAPEPDTEMIEQIIRAHGDRIDRITPGEPPADAWRLETLGVHPDRQGRGIATALLTFALNEVADRGGKQVVLDTSDPRNVRLYERHGFHVAAHTPGTDGPPVWTMHATIERPPGHVTSFPASAEAALSQYLKATNTHGG</sequence>
<accession>A0ABP5ILT7</accession>
<dbReference type="Gene3D" id="3.40.630.30">
    <property type="match status" value="1"/>
</dbReference>
<dbReference type="InterPro" id="IPR016181">
    <property type="entry name" value="Acyl_CoA_acyltransferase"/>
</dbReference>
<evidence type="ECO:0000259" key="1">
    <source>
        <dbReference type="PROSITE" id="PS51186"/>
    </source>
</evidence>
<dbReference type="Proteomes" id="UP001500984">
    <property type="component" value="Unassembled WGS sequence"/>
</dbReference>
<reference evidence="3" key="1">
    <citation type="journal article" date="2019" name="Int. J. Syst. Evol. Microbiol.">
        <title>The Global Catalogue of Microorganisms (GCM) 10K type strain sequencing project: providing services to taxonomists for standard genome sequencing and annotation.</title>
        <authorList>
            <consortium name="The Broad Institute Genomics Platform"/>
            <consortium name="The Broad Institute Genome Sequencing Center for Infectious Disease"/>
            <person name="Wu L."/>
            <person name="Ma J."/>
        </authorList>
    </citation>
    <scope>NUCLEOTIDE SEQUENCE [LARGE SCALE GENOMIC DNA]</scope>
    <source>
        <strain evidence="3">JCM 15900</strain>
    </source>
</reference>
<dbReference type="EMBL" id="BAAAPZ010000009">
    <property type="protein sequence ID" value="GAA2101109.1"/>
    <property type="molecule type" value="Genomic_DNA"/>
</dbReference>
<dbReference type="InterPro" id="IPR052523">
    <property type="entry name" value="Trichothecene_AcTrans"/>
</dbReference>
<dbReference type="RefSeq" id="WP_344337449.1">
    <property type="nucleotide sequence ID" value="NZ_BAAAPZ010000009.1"/>
</dbReference>